<proteinExistence type="predicted"/>
<keyword evidence="2" id="KW-0614">Plasmid</keyword>
<protein>
    <recommendedName>
        <fullName evidence="4">Secreted protein</fullName>
    </recommendedName>
</protein>
<keyword evidence="3" id="KW-1185">Reference proteome</keyword>
<geneLocation type="plasmid" evidence="2 3">
    <name>SNP1</name>
</geneLocation>
<feature type="region of interest" description="Disordered" evidence="1">
    <location>
        <begin position="167"/>
        <end position="213"/>
    </location>
</feature>
<evidence type="ECO:0000256" key="1">
    <source>
        <dbReference type="SAM" id="MobiDB-lite"/>
    </source>
</evidence>
<feature type="compositionally biased region" description="Low complexity" evidence="1">
    <location>
        <begin position="46"/>
        <end position="85"/>
    </location>
</feature>
<feature type="compositionally biased region" description="Pro residues" evidence="1">
    <location>
        <begin position="202"/>
        <end position="213"/>
    </location>
</feature>
<dbReference type="EMBL" id="AP026074">
    <property type="protein sequence ID" value="BDM74296.1"/>
    <property type="molecule type" value="Genomic_DNA"/>
</dbReference>
<feature type="region of interest" description="Disordered" evidence="1">
    <location>
        <begin position="37"/>
        <end position="87"/>
    </location>
</feature>
<name>A0ABM8A6G3_STRNI</name>
<accession>A0ABM8A6G3</accession>
<gene>
    <name evidence="2" type="ORF">HEK616_77830</name>
</gene>
<reference evidence="2" key="1">
    <citation type="submission" date="2022-06" db="EMBL/GenBank/DDBJ databases">
        <title>Complete genome sequence of Streptomyces nigrescens HEK616.</title>
        <authorList>
            <person name="Asamizu S."/>
            <person name="Onaka H."/>
        </authorList>
    </citation>
    <scope>NUCLEOTIDE SEQUENCE</scope>
    <source>
        <strain evidence="2">HEK616</strain>
        <plasmid evidence="2">SNP1</plasmid>
    </source>
</reference>
<dbReference type="Proteomes" id="UP001059597">
    <property type="component" value="Plasmid SNP1"/>
</dbReference>
<evidence type="ECO:0000313" key="2">
    <source>
        <dbReference type="EMBL" id="BDM74296.1"/>
    </source>
</evidence>
<sequence>MRTPRRGVTPGAALSGVVLFGMAAGLYAGVSGGADRQVQAHRTARPPAASVSPEEPSSTPTPTSTPTPHASTSGAEESGTAAESALDSGGPCLHVGKTLKLPHLYGVGKGAHGLKKLKVWYEEVRLPAYNTCGYGFGYGSNGYPTPGFGGRYPGVLPTQGSVNYPGWSGAGQGRVQEGPGSSGRKSVPIDPPRVEVPHLAPVAPPAPRVPIIP</sequence>
<organism evidence="2 3">
    <name type="scientific">Streptomyces nigrescens</name>
    <dbReference type="NCBI Taxonomy" id="1920"/>
    <lineage>
        <taxon>Bacteria</taxon>
        <taxon>Bacillati</taxon>
        <taxon>Actinomycetota</taxon>
        <taxon>Actinomycetes</taxon>
        <taxon>Kitasatosporales</taxon>
        <taxon>Streptomycetaceae</taxon>
        <taxon>Streptomyces</taxon>
    </lineage>
</organism>
<evidence type="ECO:0000313" key="3">
    <source>
        <dbReference type="Proteomes" id="UP001059597"/>
    </source>
</evidence>
<evidence type="ECO:0008006" key="4">
    <source>
        <dbReference type="Google" id="ProtNLM"/>
    </source>
</evidence>